<gene>
    <name evidence="2" type="ORF">NA56DRAFT_705865</name>
</gene>
<protein>
    <recommendedName>
        <fullName evidence="4">Concanavalin A-like lectin/glucanase</fullName>
    </recommendedName>
</protein>
<accession>A0A2J6PZ41</accession>
<dbReference type="Proteomes" id="UP000235672">
    <property type="component" value="Unassembled WGS sequence"/>
</dbReference>
<dbReference type="AlphaFoldDB" id="A0A2J6PZ41"/>
<evidence type="ECO:0008006" key="4">
    <source>
        <dbReference type="Google" id="ProtNLM"/>
    </source>
</evidence>
<proteinExistence type="predicted"/>
<evidence type="ECO:0000313" key="3">
    <source>
        <dbReference type="Proteomes" id="UP000235672"/>
    </source>
</evidence>
<dbReference type="EMBL" id="KZ613490">
    <property type="protein sequence ID" value="PMD19278.1"/>
    <property type="molecule type" value="Genomic_DNA"/>
</dbReference>
<sequence length="278" mass="30776">MSQNMWDCFRLEAPTTQESSVLLPNSYFQRSKQTLQQKILLTLKKKSIIQKIMASLILLFSSLIYALTFYPIFFQLNAMVTKFESTVLLPDASPDKQSPANDYQGFWPGLETGNADFVFQNVIFNWNPDLKPGEWSLFPSWCCKLVKVHPGDTINSTFALDDSTGISNDEWDVTRGQQGKAAGQGPFSGSLLFDPTTATVFDAVPYTMAILTIELQEEATWDFGSATWTDITIEAVTTDTSCPTSFSSLKWPASQGIASTSGGKTSCYYAKIVLEGPI</sequence>
<name>A0A2J6PZ41_9HELO</name>
<evidence type="ECO:0000256" key="1">
    <source>
        <dbReference type="SAM" id="Phobius"/>
    </source>
</evidence>
<keyword evidence="1" id="KW-1133">Transmembrane helix</keyword>
<reference evidence="2 3" key="1">
    <citation type="submission" date="2016-05" db="EMBL/GenBank/DDBJ databases">
        <title>A degradative enzymes factory behind the ericoid mycorrhizal symbiosis.</title>
        <authorList>
            <consortium name="DOE Joint Genome Institute"/>
            <person name="Martino E."/>
            <person name="Morin E."/>
            <person name="Grelet G."/>
            <person name="Kuo A."/>
            <person name="Kohler A."/>
            <person name="Daghino S."/>
            <person name="Barry K."/>
            <person name="Choi C."/>
            <person name="Cichocki N."/>
            <person name="Clum A."/>
            <person name="Copeland A."/>
            <person name="Hainaut M."/>
            <person name="Haridas S."/>
            <person name="Labutti K."/>
            <person name="Lindquist E."/>
            <person name="Lipzen A."/>
            <person name="Khouja H.-R."/>
            <person name="Murat C."/>
            <person name="Ohm R."/>
            <person name="Olson A."/>
            <person name="Spatafora J."/>
            <person name="Veneault-Fourrey C."/>
            <person name="Henrissat B."/>
            <person name="Grigoriev I."/>
            <person name="Martin F."/>
            <person name="Perotto S."/>
        </authorList>
    </citation>
    <scope>NUCLEOTIDE SEQUENCE [LARGE SCALE GENOMIC DNA]</scope>
    <source>
        <strain evidence="2 3">UAMH 7357</strain>
    </source>
</reference>
<organism evidence="2 3">
    <name type="scientific">Hyaloscypha hepaticicola</name>
    <dbReference type="NCBI Taxonomy" id="2082293"/>
    <lineage>
        <taxon>Eukaryota</taxon>
        <taxon>Fungi</taxon>
        <taxon>Dikarya</taxon>
        <taxon>Ascomycota</taxon>
        <taxon>Pezizomycotina</taxon>
        <taxon>Leotiomycetes</taxon>
        <taxon>Helotiales</taxon>
        <taxon>Hyaloscyphaceae</taxon>
        <taxon>Hyaloscypha</taxon>
    </lineage>
</organism>
<keyword evidence="1" id="KW-0472">Membrane</keyword>
<keyword evidence="1" id="KW-0812">Transmembrane</keyword>
<feature type="transmembrane region" description="Helical" evidence="1">
    <location>
        <begin position="52"/>
        <end position="73"/>
    </location>
</feature>
<evidence type="ECO:0000313" key="2">
    <source>
        <dbReference type="EMBL" id="PMD19278.1"/>
    </source>
</evidence>
<dbReference type="OrthoDB" id="3524163at2759"/>
<keyword evidence="3" id="KW-1185">Reference proteome</keyword>